<organism evidence="2">
    <name type="scientific">viral metagenome</name>
    <dbReference type="NCBI Taxonomy" id="1070528"/>
    <lineage>
        <taxon>unclassified sequences</taxon>
        <taxon>metagenomes</taxon>
        <taxon>organismal metagenomes</taxon>
    </lineage>
</organism>
<feature type="domain" description="Glycosyl transferase family 25" evidence="1">
    <location>
        <begin position="6"/>
        <end position="172"/>
    </location>
</feature>
<sequence length="253" mass="29473">MSLIHYWINLDRSDKRRIFMENQFNSRGIKNQRVVAISPDDFDDLLENKRPLTCKHPGCVNCEYEFACISSHIKAMKAGLEDEKNRANEWFVIMEDDMFLPFNINYEELIKDAPKDFEILQMCISYGNTVNILYNELFLKNNESFIKWRYLLPCAGMYIISRKGAEKLVNKFYINGKYDFSSCEYQIVADVAIYSTANSFATTFPCSYPNIEMGSEIHPHHLEAHNSAIIDIKAVLNHAATYKTIKYLSMYQD</sequence>
<accession>A0A6C0LE17</accession>
<evidence type="ECO:0000259" key="1">
    <source>
        <dbReference type="Pfam" id="PF01755"/>
    </source>
</evidence>
<dbReference type="AlphaFoldDB" id="A0A6C0LE17"/>
<evidence type="ECO:0000313" key="2">
    <source>
        <dbReference type="EMBL" id="QHU27804.1"/>
    </source>
</evidence>
<dbReference type="InterPro" id="IPR002654">
    <property type="entry name" value="Glyco_trans_25"/>
</dbReference>
<proteinExistence type="predicted"/>
<dbReference type="EMBL" id="MN740462">
    <property type="protein sequence ID" value="QHU27804.1"/>
    <property type="molecule type" value="Genomic_DNA"/>
</dbReference>
<dbReference type="Pfam" id="PF01755">
    <property type="entry name" value="Glyco_transf_25"/>
    <property type="match status" value="1"/>
</dbReference>
<protein>
    <recommendedName>
        <fullName evidence="1">Glycosyl transferase family 25 domain-containing protein</fullName>
    </recommendedName>
</protein>
<reference evidence="2" key="1">
    <citation type="journal article" date="2020" name="Nature">
        <title>Giant virus diversity and host interactions through global metagenomics.</title>
        <authorList>
            <person name="Schulz F."/>
            <person name="Roux S."/>
            <person name="Paez-Espino D."/>
            <person name="Jungbluth S."/>
            <person name="Walsh D.A."/>
            <person name="Denef V.J."/>
            <person name="McMahon K.D."/>
            <person name="Konstantinidis K.T."/>
            <person name="Eloe-Fadrosh E.A."/>
            <person name="Kyrpides N.C."/>
            <person name="Woyke T."/>
        </authorList>
    </citation>
    <scope>NUCLEOTIDE SEQUENCE</scope>
    <source>
        <strain evidence="2">GVMAG-M-3300027769-26</strain>
    </source>
</reference>
<name>A0A6C0LE17_9ZZZZ</name>